<dbReference type="Proteomes" id="UP000783588">
    <property type="component" value="Unassembled WGS sequence"/>
</dbReference>
<protein>
    <submittedName>
        <fullName evidence="1">HAD hydrolase-like protein</fullName>
    </submittedName>
</protein>
<dbReference type="PANTHER" id="PTHR43434">
    <property type="entry name" value="PHOSPHOGLYCOLATE PHOSPHATASE"/>
    <property type="match status" value="1"/>
</dbReference>
<keyword evidence="2" id="KW-1185">Reference proteome</keyword>
<proteinExistence type="predicted"/>
<sequence>MKHIFFFDLDGTLTDSGEGILNCVRHALDLQNWPHPSDENLRRFIGPPLIDSFMDIAGMNKQQAQQAVRDYRARYSTGGLFENRVYDGIPDVLKALNDAGKRCFMVTSKPEAFSVRIADKFGLTPYLESICGATLDGKMDSKEQIVELALQRAGNPDPSDVEMIGDRLFDVEGSRKHGIDCTYVLYGFGSREEAEAHRAAHIVETPAQLKDLLLSL</sequence>
<dbReference type="Pfam" id="PF13419">
    <property type="entry name" value="HAD_2"/>
    <property type="match status" value="1"/>
</dbReference>
<evidence type="ECO:0000313" key="1">
    <source>
        <dbReference type="EMBL" id="MBU5489669.1"/>
    </source>
</evidence>
<gene>
    <name evidence="1" type="ORF">KQI75_03340</name>
</gene>
<dbReference type="InterPro" id="IPR050155">
    <property type="entry name" value="HAD-like_hydrolase_sf"/>
</dbReference>
<dbReference type="PANTHER" id="PTHR43434:SF20">
    <property type="entry name" value="5'-NUCLEOTIDASE"/>
    <property type="match status" value="1"/>
</dbReference>
<reference evidence="1 2" key="1">
    <citation type="submission" date="2021-06" db="EMBL/GenBank/DDBJ databases">
        <authorList>
            <person name="Sun Q."/>
            <person name="Li D."/>
        </authorList>
    </citation>
    <scope>NUCLEOTIDE SEQUENCE [LARGE SCALE GENOMIC DNA]</scope>
    <source>
        <strain evidence="1 2">MSJd-7</strain>
    </source>
</reference>
<name>A0ABS6ES39_9FIRM</name>
<evidence type="ECO:0000313" key="2">
    <source>
        <dbReference type="Proteomes" id="UP000783588"/>
    </source>
</evidence>
<accession>A0ABS6ES39</accession>
<comment type="caution">
    <text evidence="1">The sequence shown here is derived from an EMBL/GenBank/DDBJ whole genome shotgun (WGS) entry which is preliminary data.</text>
</comment>
<dbReference type="RefSeq" id="WP_216469322.1">
    <property type="nucleotide sequence ID" value="NZ_JAHLQI010000002.1"/>
</dbReference>
<dbReference type="InterPro" id="IPR041492">
    <property type="entry name" value="HAD_2"/>
</dbReference>
<dbReference type="EMBL" id="JAHLQI010000002">
    <property type="protein sequence ID" value="MBU5489669.1"/>
    <property type="molecule type" value="Genomic_DNA"/>
</dbReference>
<organism evidence="1 2">
    <name type="scientific">Butyricicoccus intestinisimiae</name>
    <dbReference type="NCBI Taxonomy" id="2841509"/>
    <lineage>
        <taxon>Bacteria</taxon>
        <taxon>Bacillati</taxon>
        <taxon>Bacillota</taxon>
        <taxon>Clostridia</taxon>
        <taxon>Eubacteriales</taxon>
        <taxon>Butyricicoccaceae</taxon>
        <taxon>Butyricicoccus</taxon>
    </lineage>
</organism>